<protein>
    <submittedName>
        <fullName evidence="1">Uncharacterized protein</fullName>
    </submittedName>
</protein>
<reference evidence="1 2" key="1">
    <citation type="journal article" date="2018" name="New Phytol.">
        <title>Phylogenomics of Endogonaceae and evolution of mycorrhizas within Mucoromycota.</title>
        <authorList>
            <person name="Chang Y."/>
            <person name="Desiro A."/>
            <person name="Na H."/>
            <person name="Sandor L."/>
            <person name="Lipzen A."/>
            <person name="Clum A."/>
            <person name="Barry K."/>
            <person name="Grigoriev I.V."/>
            <person name="Martin F.M."/>
            <person name="Stajich J.E."/>
            <person name="Smith M.E."/>
            <person name="Bonito G."/>
            <person name="Spatafora J.W."/>
        </authorList>
    </citation>
    <scope>NUCLEOTIDE SEQUENCE [LARGE SCALE GENOMIC DNA]</scope>
    <source>
        <strain evidence="1 2">GMNB39</strain>
    </source>
</reference>
<dbReference type="AlphaFoldDB" id="A0A433D5S2"/>
<dbReference type="Proteomes" id="UP000268093">
    <property type="component" value="Unassembled WGS sequence"/>
</dbReference>
<keyword evidence="2" id="KW-1185">Reference proteome</keyword>
<evidence type="ECO:0000313" key="1">
    <source>
        <dbReference type="EMBL" id="RUP46143.1"/>
    </source>
</evidence>
<evidence type="ECO:0000313" key="2">
    <source>
        <dbReference type="Proteomes" id="UP000268093"/>
    </source>
</evidence>
<sequence>MRMQFNAHQPPPRKRLLQYPTCVLLPRHNRRQPGGDLHSILLIHPPHGSGHELIQPSGNPILMRVLQQNDMPDSLINQKVDLQGWVVVAQVHTGAESGRRDFKVSGCMVVVVDTRGAARSGLPDIYIFFAGTSLRPCKSHQELKPPPAATPVSTPRPFLIGEAGGEIGGGMPLTMFGTSAGEANSALVTMVLLLWTLGCSFGP</sequence>
<comment type="caution">
    <text evidence="1">The sequence shown here is derived from an EMBL/GenBank/DDBJ whole genome shotgun (WGS) entry which is preliminary data.</text>
</comment>
<dbReference type="EMBL" id="RBNI01006285">
    <property type="protein sequence ID" value="RUP46143.1"/>
    <property type="molecule type" value="Genomic_DNA"/>
</dbReference>
<gene>
    <name evidence="1" type="ORF">BC936DRAFT_147307</name>
</gene>
<name>A0A433D5S2_9FUNG</name>
<organism evidence="1 2">
    <name type="scientific">Jimgerdemannia flammicorona</name>
    <dbReference type="NCBI Taxonomy" id="994334"/>
    <lineage>
        <taxon>Eukaryota</taxon>
        <taxon>Fungi</taxon>
        <taxon>Fungi incertae sedis</taxon>
        <taxon>Mucoromycota</taxon>
        <taxon>Mucoromycotina</taxon>
        <taxon>Endogonomycetes</taxon>
        <taxon>Endogonales</taxon>
        <taxon>Endogonaceae</taxon>
        <taxon>Jimgerdemannia</taxon>
    </lineage>
</organism>
<proteinExistence type="predicted"/>
<accession>A0A433D5S2</accession>